<dbReference type="Pfam" id="PF07687">
    <property type="entry name" value="M20_dimer"/>
    <property type="match status" value="1"/>
</dbReference>
<dbReference type="InterPro" id="IPR002933">
    <property type="entry name" value="Peptidase_M20"/>
</dbReference>
<dbReference type="PANTHER" id="PTHR11014">
    <property type="entry name" value="PEPTIDASE M20 FAMILY MEMBER"/>
    <property type="match status" value="1"/>
</dbReference>
<dbReference type="NCBIfam" id="TIGR01891">
    <property type="entry name" value="amidohydrolases"/>
    <property type="match status" value="1"/>
</dbReference>
<sequence>MTDIHIDKKKLIHLRRDLHRHPEVSGHEKETAKKISSFLREYHPDEITENLGGHGIAAIYHGTKPGKTVLIRCELDALPIPEVNTFAHRSEYEGVSHKCGHDGHMAMVAGLAMICHENRPEHGKVILLFQPAEENGEGAKKVLADKQWKKLEPDYVFALHNVPGFPAGQVVVKEHIFTPAVHSIIIALQGRTAHAGEPQKGINPAYAIAEIIEEFRTLVQPDMTSDDFCQVTPVHIRMGEKAYGISAGEGEIHFTIRCKDNDRMENMAKTAETIVKEIARRHGLKNAISWTQGFFANENHPQPTQWIREAATSEGFDLFEKDTPFGWGEDFGLFTRKYPGALFGLGAGEKTPALHNPDYDFPDDIIPTGIRMFHSLIQKVTAQQ</sequence>
<feature type="binding site" evidence="2">
    <location>
        <position position="355"/>
    </location>
    <ligand>
        <name>Mn(2+)</name>
        <dbReference type="ChEBI" id="CHEBI:29035"/>
        <label>2</label>
    </ligand>
</feature>
<dbReference type="SUPFAM" id="SSF53187">
    <property type="entry name" value="Zn-dependent exopeptidases"/>
    <property type="match status" value="1"/>
</dbReference>
<dbReference type="EMBL" id="FPJE01000001">
    <property type="protein sequence ID" value="SFW12172.1"/>
    <property type="molecule type" value="Genomic_DNA"/>
</dbReference>
<comment type="cofactor">
    <cofactor evidence="2">
        <name>Mn(2+)</name>
        <dbReference type="ChEBI" id="CHEBI:29035"/>
    </cofactor>
    <text evidence="2">The Mn(2+) ion enhances activity.</text>
</comment>
<dbReference type="SUPFAM" id="SSF55031">
    <property type="entry name" value="Bacterial exopeptidase dimerisation domain"/>
    <property type="match status" value="1"/>
</dbReference>
<dbReference type="GO" id="GO:0046872">
    <property type="term" value="F:metal ion binding"/>
    <property type="evidence" value="ECO:0007669"/>
    <property type="project" value="UniProtKB-KW"/>
</dbReference>
<keyword evidence="2" id="KW-0479">Metal-binding</keyword>
<feature type="binding site" evidence="2">
    <location>
        <position position="99"/>
    </location>
    <ligand>
        <name>Mn(2+)</name>
        <dbReference type="ChEBI" id="CHEBI:29035"/>
        <label>2</label>
    </ligand>
</feature>
<evidence type="ECO:0000256" key="1">
    <source>
        <dbReference type="ARBA" id="ARBA00022801"/>
    </source>
</evidence>
<evidence type="ECO:0000313" key="4">
    <source>
        <dbReference type="EMBL" id="SFW12172.1"/>
    </source>
</evidence>
<dbReference type="Gene3D" id="3.40.630.10">
    <property type="entry name" value="Zn peptidases"/>
    <property type="match status" value="1"/>
</dbReference>
<name>A0A1K1LMR5_9FLAO</name>
<dbReference type="RefSeq" id="WP_072315334.1">
    <property type="nucleotide sequence ID" value="NZ_FPJE01000001.1"/>
</dbReference>
<proteinExistence type="predicted"/>
<evidence type="ECO:0000259" key="3">
    <source>
        <dbReference type="Pfam" id="PF07687"/>
    </source>
</evidence>
<dbReference type="GO" id="GO:0016787">
    <property type="term" value="F:hydrolase activity"/>
    <property type="evidence" value="ECO:0007669"/>
    <property type="project" value="UniProtKB-KW"/>
</dbReference>
<dbReference type="InterPro" id="IPR011650">
    <property type="entry name" value="Peptidase_M20_dimer"/>
</dbReference>
<feature type="binding site" evidence="2">
    <location>
        <position position="160"/>
    </location>
    <ligand>
        <name>Mn(2+)</name>
        <dbReference type="ChEBI" id="CHEBI:29035"/>
        <label>2</label>
    </ligand>
</feature>
<dbReference type="PANTHER" id="PTHR11014:SF169">
    <property type="entry name" value="CLAN MH, FAMILY M20, PEPTIDASE T-LIKE METALLOPEPTIDASE"/>
    <property type="match status" value="1"/>
</dbReference>
<feature type="binding site" evidence="2">
    <location>
        <position position="101"/>
    </location>
    <ligand>
        <name>Mn(2+)</name>
        <dbReference type="ChEBI" id="CHEBI:29035"/>
        <label>2</label>
    </ligand>
</feature>
<evidence type="ECO:0000313" key="5">
    <source>
        <dbReference type="Proteomes" id="UP000182248"/>
    </source>
</evidence>
<feature type="binding site" evidence="2">
    <location>
        <position position="134"/>
    </location>
    <ligand>
        <name>Mn(2+)</name>
        <dbReference type="ChEBI" id="CHEBI:29035"/>
        <label>2</label>
    </ligand>
</feature>
<dbReference type="InterPro" id="IPR036264">
    <property type="entry name" value="Bact_exopeptidase_dim_dom"/>
</dbReference>
<accession>A0A1K1LMR5</accession>
<evidence type="ECO:0000256" key="2">
    <source>
        <dbReference type="PIRSR" id="PIRSR005962-1"/>
    </source>
</evidence>
<dbReference type="OrthoDB" id="9776731at2"/>
<dbReference type="InterPro" id="IPR017439">
    <property type="entry name" value="Amidohydrolase"/>
</dbReference>
<dbReference type="Pfam" id="PF01546">
    <property type="entry name" value="Peptidase_M20"/>
    <property type="match status" value="1"/>
</dbReference>
<dbReference type="Gene3D" id="3.30.70.360">
    <property type="match status" value="1"/>
</dbReference>
<keyword evidence="2" id="KW-0464">Manganese</keyword>
<keyword evidence="1 4" id="KW-0378">Hydrolase</keyword>
<feature type="domain" description="Peptidase M20 dimerisation" evidence="3">
    <location>
        <begin position="187"/>
        <end position="281"/>
    </location>
</feature>
<dbReference type="Proteomes" id="UP000182248">
    <property type="component" value="Unassembled WGS sequence"/>
</dbReference>
<keyword evidence="5" id="KW-1185">Reference proteome</keyword>
<organism evidence="4 5">
    <name type="scientific">Sinomicrobium oceani</name>
    <dbReference type="NCBI Taxonomy" id="1150368"/>
    <lineage>
        <taxon>Bacteria</taxon>
        <taxon>Pseudomonadati</taxon>
        <taxon>Bacteroidota</taxon>
        <taxon>Flavobacteriia</taxon>
        <taxon>Flavobacteriales</taxon>
        <taxon>Flavobacteriaceae</taxon>
        <taxon>Sinomicrobium</taxon>
    </lineage>
</organism>
<dbReference type="PIRSF" id="PIRSF005962">
    <property type="entry name" value="Pept_M20D_amidohydro"/>
    <property type="match status" value="1"/>
</dbReference>
<dbReference type="STRING" id="1150368.SAMN02927921_00091"/>
<protein>
    <submittedName>
        <fullName evidence="4">Amidohydrolase</fullName>
    </submittedName>
</protein>
<dbReference type="AlphaFoldDB" id="A0A1K1LMR5"/>
<reference evidence="4 5" key="1">
    <citation type="submission" date="2016-11" db="EMBL/GenBank/DDBJ databases">
        <authorList>
            <person name="Jaros S."/>
            <person name="Januszkiewicz K."/>
            <person name="Wedrychowicz H."/>
        </authorList>
    </citation>
    <scope>NUCLEOTIDE SEQUENCE [LARGE SCALE GENOMIC DNA]</scope>
    <source>
        <strain evidence="4 5">CGMCC 1.12145</strain>
    </source>
</reference>
<gene>
    <name evidence="4" type="ORF">SAMN02927921_00091</name>
</gene>